<dbReference type="AlphaFoldDB" id="A0A2V3VDQ9"/>
<proteinExistence type="predicted"/>
<dbReference type="PANTHER" id="PTHR30204:SF15">
    <property type="entry name" value="BLL5018 PROTEIN"/>
    <property type="match status" value="1"/>
</dbReference>
<keyword evidence="4" id="KW-1185">Reference proteome</keyword>
<dbReference type="InterPro" id="IPR009061">
    <property type="entry name" value="DNA-bd_dom_put_sf"/>
</dbReference>
<gene>
    <name evidence="3" type="ORF">C7451_101379</name>
</gene>
<accession>A0A2V3VDQ9</accession>
<dbReference type="GO" id="GO:0003700">
    <property type="term" value="F:DNA-binding transcription factor activity"/>
    <property type="evidence" value="ECO:0007669"/>
    <property type="project" value="InterPro"/>
</dbReference>
<keyword evidence="1 3" id="KW-0238">DNA-binding</keyword>
<dbReference type="PANTHER" id="PTHR30204">
    <property type="entry name" value="REDOX-CYCLING DRUG-SENSING TRANSCRIPTIONAL ACTIVATOR SOXR"/>
    <property type="match status" value="1"/>
</dbReference>
<dbReference type="GO" id="GO:0003677">
    <property type="term" value="F:DNA binding"/>
    <property type="evidence" value="ECO:0007669"/>
    <property type="project" value="UniProtKB-KW"/>
</dbReference>
<protein>
    <submittedName>
        <fullName evidence="3">DNA-binding transcriptional MerR regulator</fullName>
    </submittedName>
</protein>
<sequence>MTDPVSISSSKAEGAMRTIGEVSAELGVKPHILRYWEAQFDMVKPLKRAGGRRYYRAEDVETLRTIDRLLNKEGFTVRGARQYLAGKVVKAPPAPAPVAAPAPDVPAIDLKALRAIRDRLAKALEAA</sequence>
<organism evidence="3 4">
    <name type="scientific">Blastomonas natatoria</name>
    <dbReference type="NCBI Taxonomy" id="34015"/>
    <lineage>
        <taxon>Bacteria</taxon>
        <taxon>Pseudomonadati</taxon>
        <taxon>Pseudomonadota</taxon>
        <taxon>Alphaproteobacteria</taxon>
        <taxon>Sphingomonadales</taxon>
        <taxon>Sphingomonadaceae</taxon>
        <taxon>Blastomonas</taxon>
    </lineage>
</organism>
<dbReference type="RefSeq" id="WP_244181484.1">
    <property type="nucleotide sequence ID" value="NZ_QJJM01000001.1"/>
</dbReference>
<comment type="caution">
    <text evidence="3">The sequence shown here is derived from an EMBL/GenBank/DDBJ whole genome shotgun (WGS) entry which is preliminary data.</text>
</comment>
<dbReference type="PROSITE" id="PS50937">
    <property type="entry name" value="HTH_MERR_2"/>
    <property type="match status" value="1"/>
</dbReference>
<dbReference type="Proteomes" id="UP000248014">
    <property type="component" value="Unassembled WGS sequence"/>
</dbReference>
<evidence type="ECO:0000259" key="2">
    <source>
        <dbReference type="PROSITE" id="PS50937"/>
    </source>
</evidence>
<dbReference type="InterPro" id="IPR000551">
    <property type="entry name" value="MerR-type_HTH_dom"/>
</dbReference>
<dbReference type="Pfam" id="PF13411">
    <property type="entry name" value="MerR_1"/>
    <property type="match status" value="1"/>
</dbReference>
<evidence type="ECO:0000313" key="4">
    <source>
        <dbReference type="Proteomes" id="UP000248014"/>
    </source>
</evidence>
<feature type="domain" description="HTH merR-type" evidence="2">
    <location>
        <begin position="16"/>
        <end position="86"/>
    </location>
</feature>
<name>A0A2V3VDQ9_9SPHN</name>
<dbReference type="CDD" id="cd04765">
    <property type="entry name" value="HTH_MlrA-like_sg2"/>
    <property type="match status" value="1"/>
</dbReference>
<dbReference type="EMBL" id="QJJM01000001">
    <property type="protein sequence ID" value="PXW79314.1"/>
    <property type="molecule type" value="Genomic_DNA"/>
</dbReference>
<evidence type="ECO:0000256" key="1">
    <source>
        <dbReference type="ARBA" id="ARBA00023125"/>
    </source>
</evidence>
<reference evidence="3 4" key="1">
    <citation type="submission" date="2018-05" db="EMBL/GenBank/DDBJ databases">
        <title>Genomic Encyclopedia of Type Strains, Phase IV (KMG-IV): sequencing the most valuable type-strain genomes for metagenomic binning, comparative biology and taxonomic classification.</title>
        <authorList>
            <person name="Goeker M."/>
        </authorList>
    </citation>
    <scope>NUCLEOTIDE SEQUENCE [LARGE SCALE GENOMIC DNA]</scope>
    <source>
        <strain evidence="3 4">DSM 3183</strain>
    </source>
</reference>
<dbReference type="PROSITE" id="PS00552">
    <property type="entry name" value="HTH_MERR_1"/>
    <property type="match status" value="1"/>
</dbReference>
<dbReference type="SMART" id="SM00422">
    <property type="entry name" value="HTH_MERR"/>
    <property type="match status" value="1"/>
</dbReference>
<dbReference type="InterPro" id="IPR047057">
    <property type="entry name" value="MerR_fam"/>
</dbReference>
<dbReference type="SUPFAM" id="SSF46955">
    <property type="entry name" value="Putative DNA-binding domain"/>
    <property type="match status" value="1"/>
</dbReference>
<dbReference type="Gene3D" id="1.10.1660.10">
    <property type="match status" value="1"/>
</dbReference>
<evidence type="ECO:0000313" key="3">
    <source>
        <dbReference type="EMBL" id="PXW79314.1"/>
    </source>
</evidence>